<dbReference type="EMBL" id="HBIM01010259">
    <property type="protein sequence ID" value="CAE0411228.1"/>
    <property type="molecule type" value="Transcribed_RNA"/>
</dbReference>
<keyword evidence="1" id="KW-0732">Signal</keyword>
<dbReference type="PANTHER" id="PTHR15020:SF45">
    <property type="entry name" value="NAD(P)-BINDING DOMAIN-CONTAINING PROTEIN"/>
    <property type="match status" value="1"/>
</dbReference>
<feature type="chain" id="PRO_5031024226" description="NAD(P)-binding domain-containing protein" evidence="1">
    <location>
        <begin position="16"/>
        <end position="279"/>
    </location>
</feature>
<feature type="domain" description="NAD(P)-binding" evidence="2">
    <location>
        <begin position="46"/>
        <end position="243"/>
    </location>
</feature>
<accession>A0A7S3L8Z9</accession>
<sequence length="279" mass="29403">MKLSAFLFLIPATSAFRSSFGGARLAGTRKLSSSTDLCMKTIAVVGASGLTASECVYQALQNGDNVVGLTRTPANLKIPKGSGGSNADKPLTDPKLTMIAGDVTKKADVDKIFEQDIDGVVVALGGKTADVGETMLTDGTKNVIAAMKEKGVKRLVVVTSIGAGDSKDQAPFFFKILMMTAMKKIFNDKNNQEKAVAESGLEYCIVRPGGLTVEPPTGIVNVIDGEAGSITRADVAKFCLDAIYMDDFPYIGKAPCISSVGGTSWQKDRSTRAREGMVE</sequence>
<dbReference type="InterPro" id="IPR016040">
    <property type="entry name" value="NAD(P)-bd_dom"/>
</dbReference>
<dbReference type="PANTHER" id="PTHR15020">
    <property type="entry name" value="FLAVIN REDUCTASE-RELATED"/>
    <property type="match status" value="1"/>
</dbReference>
<gene>
    <name evidence="3" type="ORF">ACOF00016_LOCUS8603</name>
</gene>
<dbReference type="Pfam" id="PF13460">
    <property type="entry name" value="NAD_binding_10"/>
    <property type="match status" value="1"/>
</dbReference>
<dbReference type="InterPro" id="IPR036291">
    <property type="entry name" value="NAD(P)-bd_dom_sf"/>
</dbReference>
<evidence type="ECO:0000259" key="2">
    <source>
        <dbReference type="Pfam" id="PF13460"/>
    </source>
</evidence>
<protein>
    <recommendedName>
        <fullName evidence="2">NAD(P)-binding domain-containing protein</fullName>
    </recommendedName>
</protein>
<evidence type="ECO:0000313" key="3">
    <source>
        <dbReference type="EMBL" id="CAE0411228.1"/>
    </source>
</evidence>
<dbReference type="AlphaFoldDB" id="A0A7S3L8Z9"/>
<dbReference type="SUPFAM" id="SSF51735">
    <property type="entry name" value="NAD(P)-binding Rossmann-fold domains"/>
    <property type="match status" value="1"/>
</dbReference>
<name>A0A7S3L8Z9_9STRA</name>
<feature type="signal peptide" evidence="1">
    <location>
        <begin position="1"/>
        <end position="15"/>
    </location>
</feature>
<dbReference type="Gene3D" id="3.40.50.720">
    <property type="entry name" value="NAD(P)-binding Rossmann-like Domain"/>
    <property type="match status" value="1"/>
</dbReference>
<evidence type="ECO:0000256" key="1">
    <source>
        <dbReference type="SAM" id="SignalP"/>
    </source>
</evidence>
<organism evidence="3">
    <name type="scientific">Amphora coffeiformis</name>
    <dbReference type="NCBI Taxonomy" id="265554"/>
    <lineage>
        <taxon>Eukaryota</taxon>
        <taxon>Sar</taxon>
        <taxon>Stramenopiles</taxon>
        <taxon>Ochrophyta</taxon>
        <taxon>Bacillariophyta</taxon>
        <taxon>Bacillariophyceae</taxon>
        <taxon>Bacillariophycidae</taxon>
        <taxon>Thalassiophysales</taxon>
        <taxon>Catenulaceae</taxon>
        <taxon>Amphora</taxon>
    </lineage>
</organism>
<proteinExistence type="predicted"/>
<reference evidence="3" key="1">
    <citation type="submission" date="2021-01" db="EMBL/GenBank/DDBJ databases">
        <authorList>
            <person name="Corre E."/>
            <person name="Pelletier E."/>
            <person name="Niang G."/>
            <person name="Scheremetjew M."/>
            <person name="Finn R."/>
            <person name="Kale V."/>
            <person name="Holt S."/>
            <person name="Cochrane G."/>
            <person name="Meng A."/>
            <person name="Brown T."/>
            <person name="Cohen L."/>
        </authorList>
    </citation>
    <scope>NUCLEOTIDE SEQUENCE</scope>
    <source>
        <strain evidence="3">CCMP127</strain>
    </source>
</reference>